<organism evidence="4 5">
    <name type="scientific">Salinisphaera hydrothermalis (strain C41B8)</name>
    <dbReference type="NCBI Taxonomy" id="1304275"/>
    <lineage>
        <taxon>Bacteria</taxon>
        <taxon>Pseudomonadati</taxon>
        <taxon>Pseudomonadota</taxon>
        <taxon>Gammaproteobacteria</taxon>
        <taxon>Salinisphaerales</taxon>
        <taxon>Salinisphaeraceae</taxon>
        <taxon>Salinisphaera</taxon>
    </lineage>
</organism>
<dbReference type="Proteomes" id="UP000028302">
    <property type="component" value="Unassembled WGS sequence"/>
</dbReference>
<dbReference type="STRING" id="1304275.C41B8_15847"/>
<accession>A0A084IHW1</accession>
<name>A0A084IHW1_SALHC</name>
<dbReference type="PATRIC" id="fig|1304275.5.peg.3243"/>
<keyword evidence="5" id="KW-1185">Reference proteome</keyword>
<evidence type="ECO:0000313" key="4">
    <source>
        <dbReference type="EMBL" id="KEZ76295.1"/>
    </source>
</evidence>
<reference evidence="4 5" key="1">
    <citation type="submission" date="2013-03" db="EMBL/GenBank/DDBJ databases">
        <title>Salinisphaera hydrothermalis C41B8 Genome Sequencing.</title>
        <authorList>
            <person name="Li C."/>
            <person name="Lai Q."/>
            <person name="Shao Z."/>
        </authorList>
    </citation>
    <scope>NUCLEOTIDE SEQUENCE [LARGE SCALE GENOMIC DNA]</scope>
    <source>
        <strain evidence="4 5">C41B8</strain>
    </source>
</reference>
<protein>
    <recommendedName>
        <fullName evidence="3">Gamma-butyrobetaine hydroxylase-like N-terminal domain-containing protein</fullName>
    </recommendedName>
</protein>
<evidence type="ECO:0000256" key="1">
    <source>
        <dbReference type="ARBA" id="ARBA00022723"/>
    </source>
</evidence>
<evidence type="ECO:0000313" key="5">
    <source>
        <dbReference type="Proteomes" id="UP000028302"/>
    </source>
</evidence>
<proteinExistence type="predicted"/>
<dbReference type="Pfam" id="PF06155">
    <property type="entry name" value="GBBH-like_N"/>
    <property type="match status" value="1"/>
</dbReference>
<sequence length="120" mass="13546">MADAPTDITLHQKSKILEVVFEDGATYNLPLEYLRVYSPSAEVRGHGGPMQLVTGKKDVGVEQIDPVGNYAIQLHFDDGHNTGIFSWDTLRELGENYEANWADYLKRLEDAGATREKLWH</sequence>
<dbReference type="InterPro" id="IPR038492">
    <property type="entry name" value="GBBH-like_N_sf"/>
</dbReference>
<evidence type="ECO:0000259" key="3">
    <source>
        <dbReference type="Pfam" id="PF06155"/>
    </source>
</evidence>
<keyword evidence="1" id="KW-0479">Metal-binding</keyword>
<keyword evidence="2" id="KW-0408">Iron</keyword>
<gene>
    <name evidence="4" type="ORF">C41B8_15847</name>
</gene>
<dbReference type="GO" id="GO:0046872">
    <property type="term" value="F:metal ion binding"/>
    <property type="evidence" value="ECO:0007669"/>
    <property type="project" value="UniProtKB-KW"/>
</dbReference>
<dbReference type="AlphaFoldDB" id="A0A084IHW1"/>
<dbReference type="OrthoDB" id="9794178at2"/>
<evidence type="ECO:0000256" key="2">
    <source>
        <dbReference type="ARBA" id="ARBA00023004"/>
    </source>
</evidence>
<feature type="domain" description="Gamma-butyrobetaine hydroxylase-like N-terminal" evidence="3">
    <location>
        <begin position="8"/>
        <end position="91"/>
    </location>
</feature>
<dbReference type="PANTHER" id="PTHR35303">
    <property type="entry name" value="OS02G0197800 PROTEIN"/>
    <property type="match status" value="1"/>
</dbReference>
<dbReference type="PANTHER" id="PTHR35303:SF5">
    <property type="entry name" value="OS02G0197800 PROTEIN"/>
    <property type="match status" value="1"/>
</dbReference>
<dbReference type="Gene3D" id="3.30.2020.30">
    <property type="match status" value="1"/>
</dbReference>
<dbReference type="RefSeq" id="WP_037340405.1">
    <property type="nucleotide sequence ID" value="NZ_APNK01000034.1"/>
</dbReference>
<dbReference type="eggNOG" id="COG3536">
    <property type="taxonomic scope" value="Bacteria"/>
</dbReference>
<comment type="caution">
    <text evidence="4">The sequence shown here is derived from an EMBL/GenBank/DDBJ whole genome shotgun (WGS) entry which is preliminary data.</text>
</comment>
<dbReference type="InterPro" id="IPR010376">
    <property type="entry name" value="GBBH-like_N"/>
</dbReference>
<dbReference type="EMBL" id="APNK01000034">
    <property type="protein sequence ID" value="KEZ76295.1"/>
    <property type="molecule type" value="Genomic_DNA"/>
</dbReference>